<dbReference type="Gene3D" id="3.40.50.720">
    <property type="entry name" value="NAD(P)-binding Rossmann-like Domain"/>
    <property type="match status" value="1"/>
</dbReference>
<organism evidence="3 4">
    <name type="scientific">Acidithrix ferrooxidans</name>
    <dbReference type="NCBI Taxonomy" id="1280514"/>
    <lineage>
        <taxon>Bacteria</taxon>
        <taxon>Bacillati</taxon>
        <taxon>Actinomycetota</taxon>
        <taxon>Acidimicrobiia</taxon>
        <taxon>Acidimicrobiales</taxon>
        <taxon>Acidimicrobiaceae</taxon>
        <taxon>Acidithrix</taxon>
    </lineage>
</organism>
<dbReference type="Pfam" id="PF00106">
    <property type="entry name" value="adh_short"/>
    <property type="match status" value="1"/>
</dbReference>
<keyword evidence="2" id="KW-0560">Oxidoreductase</keyword>
<dbReference type="SUPFAM" id="SSF51735">
    <property type="entry name" value="NAD(P)-binding Rossmann-fold domains"/>
    <property type="match status" value="1"/>
</dbReference>
<comment type="caution">
    <text evidence="3">The sequence shown here is derived from an EMBL/GenBank/DDBJ whole genome shotgun (WGS) entry which is preliminary data.</text>
</comment>
<dbReference type="EMBL" id="JXYS01000089">
    <property type="protein sequence ID" value="KJF16281.1"/>
    <property type="molecule type" value="Genomic_DNA"/>
</dbReference>
<proteinExistence type="inferred from homology"/>
<dbReference type="Proteomes" id="UP000032360">
    <property type="component" value="Unassembled WGS sequence"/>
</dbReference>
<comment type="similarity">
    <text evidence="1">Belongs to the short-chain dehydrogenases/reductases (SDR) family.</text>
</comment>
<name>A0A0D8HGS4_9ACTN</name>
<dbReference type="STRING" id="1280514.AXFE_28440"/>
<evidence type="ECO:0000256" key="2">
    <source>
        <dbReference type="ARBA" id="ARBA00023002"/>
    </source>
</evidence>
<dbReference type="PANTHER" id="PTHR44196">
    <property type="entry name" value="DEHYDROGENASE/REDUCTASE SDR FAMILY MEMBER 7B"/>
    <property type="match status" value="1"/>
</dbReference>
<sequence>MTRETITTNRTTPTLFSQRFLKRQNERGMDGLIVVSSLSGYVGSPRVATYAATKAYLHVLSEGLWGEVKDKNISILTITLGAISTPGLISRAQKKTPGQLDPAKVVDQSLSHLERGPTYTPGLNNKIGLTVLNKILPRSFQ</sequence>
<dbReference type="InterPro" id="IPR036291">
    <property type="entry name" value="NAD(P)-bd_dom_sf"/>
</dbReference>
<dbReference type="GO" id="GO:0016491">
    <property type="term" value="F:oxidoreductase activity"/>
    <property type="evidence" value="ECO:0007669"/>
    <property type="project" value="UniProtKB-KW"/>
</dbReference>
<dbReference type="InterPro" id="IPR002347">
    <property type="entry name" value="SDR_fam"/>
</dbReference>
<keyword evidence="4" id="KW-1185">Reference proteome</keyword>
<reference evidence="3 4" key="1">
    <citation type="submission" date="2015-01" db="EMBL/GenBank/DDBJ databases">
        <title>Draft genome of the acidophilic iron oxidizer Acidithrix ferrooxidans strain Py-F3.</title>
        <authorList>
            <person name="Poehlein A."/>
            <person name="Eisen S."/>
            <person name="Schloemann M."/>
            <person name="Johnson B.D."/>
            <person name="Daniel R."/>
            <person name="Muehling M."/>
        </authorList>
    </citation>
    <scope>NUCLEOTIDE SEQUENCE [LARGE SCALE GENOMIC DNA]</scope>
    <source>
        <strain evidence="3 4">Py-F3</strain>
    </source>
</reference>
<accession>A0A0D8HGS4</accession>
<evidence type="ECO:0000313" key="4">
    <source>
        <dbReference type="Proteomes" id="UP000032360"/>
    </source>
</evidence>
<evidence type="ECO:0000313" key="3">
    <source>
        <dbReference type="EMBL" id="KJF16281.1"/>
    </source>
</evidence>
<evidence type="ECO:0000256" key="1">
    <source>
        <dbReference type="ARBA" id="ARBA00006484"/>
    </source>
</evidence>
<dbReference type="AlphaFoldDB" id="A0A0D8HGS4"/>
<gene>
    <name evidence="3" type="ORF">AXFE_28440</name>
</gene>
<protein>
    <submittedName>
        <fullName evidence="3">Short chain dehydrogenase</fullName>
    </submittedName>
</protein>
<dbReference type="GO" id="GO:0016020">
    <property type="term" value="C:membrane"/>
    <property type="evidence" value="ECO:0007669"/>
    <property type="project" value="TreeGrafter"/>
</dbReference>
<dbReference type="PANTHER" id="PTHR44196:SF1">
    <property type="entry name" value="DEHYDROGENASE_REDUCTASE SDR FAMILY MEMBER 7B"/>
    <property type="match status" value="1"/>
</dbReference>